<dbReference type="AlphaFoldDB" id="A0A0E9T0E6"/>
<evidence type="ECO:0000313" key="1">
    <source>
        <dbReference type="EMBL" id="JAH46385.1"/>
    </source>
</evidence>
<dbReference type="EMBL" id="GBXM01062192">
    <property type="protein sequence ID" value="JAH46385.1"/>
    <property type="molecule type" value="Transcribed_RNA"/>
</dbReference>
<reference evidence="1" key="2">
    <citation type="journal article" date="2015" name="Fish Shellfish Immunol.">
        <title>Early steps in the European eel (Anguilla anguilla)-Vibrio vulnificus interaction in the gills: Role of the RtxA13 toxin.</title>
        <authorList>
            <person name="Callol A."/>
            <person name="Pajuelo D."/>
            <person name="Ebbesson L."/>
            <person name="Teles M."/>
            <person name="MacKenzie S."/>
            <person name="Amaro C."/>
        </authorList>
    </citation>
    <scope>NUCLEOTIDE SEQUENCE</scope>
</reference>
<accession>A0A0E9T0E6</accession>
<organism evidence="1">
    <name type="scientific">Anguilla anguilla</name>
    <name type="common">European freshwater eel</name>
    <name type="synonym">Muraena anguilla</name>
    <dbReference type="NCBI Taxonomy" id="7936"/>
    <lineage>
        <taxon>Eukaryota</taxon>
        <taxon>Metazoa</taxon>
        <taxon>Chordata</taxon>
        <taxon>Craniata</taxon>
        <taxon>Vertebrata</taxon>
        <taxon>Euteleostomi</taxon>
        <taxon>Actinopterygii</taxon>
        <taxon>Neopterygii</taxon>
        <taxon>Teleostei</taxon>
        <taxon>Anguilliformes</taxon>
        <taxon>Anguillidae</taxon>
        <taxon>Anguilla</taxon>
    </lineage>
</organism>
<sequence length="33" mass="3793">MTGPVFCRSRCFLKIFSSHCYRRPPGLPHGRAD</sequence>
<name>A0A0E9T0E6_ANGAN</name>
<protein>
    <submittedName>
        <fullName evidence="1">Uncharacterized protein</fullName>
    </submittedName>
</protein>
<proteinExistence type="predicted"/>
<reference evidence="1" key="1">
    <citation type="submission" date="2014-11" db="EMBL/GenBank/DDBJ databases">
        <authorList>
            <person name="Amaro Gonzalez C."/>
        </authorList>
    </citation>
    <scope>NUCLEOTIDE SEQUENCE</scope>
</reference>